<evidence type="ECO:0000313" key="17">
    <source>
        <dbReference type="Proteomes" id="UP000887561"/>
    </source>
</evidence>
<protein>
    <recommendedName>
        <fullName evidence="2">chitin synthase</fullName>
        <ecNumber evidence="2">2.4.1.16</ecNumber>
    </recommendedName>
</protein>
<feature type="transmembrane region" description="Helical" evidence="15">
    <location>
        <begin position="414"/>
        <end position="432"/>
    </location>
</feature>
<dbReference type="PANTHER" id="PTHR22914:SF12">
    <property type="entry name" value="CHITIN SYNTHASE CHS-1"/>
    <property type="match status" value="1"/>
</dbReference>
<keyword evidence="8 13" id="KW-0175">Coiled coil</keyword>
<dbReference type="GO" id="GO:0006031">
    <property type="term" value="P:chitin biosynthetic process"/>
    <property type="evidence" value="ECO:0007669"/>
    <property type="project" value="TreeGrafter"/>
</dbReference>
<feature type="transmembrane region" description="Helical" evidence="15">
    <location>
        <begin position="1345"/>
        <end position="1363"/>
    </location>
</feature>
<keyword evidence="5" id="KW-0808">Transferase</keyword>
<dbReference type="InterPro" id="IPR023398">
    <property type="entry name" value="TIF_eIF4e-like"/>
</dbReference>
<dbReference type="FunFam" id="3.90.550.10:FF:000139">
    <property type="entry name" value="Chitin synthase 8"/>
    <property type="match status" value="1"/>
</dbReference>
<dbReference type="InterPro" id="IPR055120">
    <property type="entry name" value="Chs-1/2_IV_N"/>
</dbReference>
<proteinExistence type="inferred from homology"/>
<dbReference type="GO" id="GO:0003723">
    <property type="term" value="F:RNA binding"/>
    <property type="evidence" value="ECO:0007669"/>
    <property type="project" value="InterPro"/>
</dbReference>
<evidence type="ECO:0000256" key="5">
    <source>
        <dbReference type="ARBA" id="ARBA00022679"/>
    </source>
</evidence>
<evidence type="ECO:0000313" key="18">
    <source>
        <dbReference type="WBParaSite" id="scaffold4150_cov294.g7707"/>
    </source>
</evidence>
<evidence type="ECO:0000256" key="2">
    <source>
        <dbReference type="ARBA" id="ARBA00012543"/>
    </source>
</evidence>
<dbReference type="GO" id="GO:0004100">
    <property type="term" value="F:chitin synthase activity"/>
    <property type="evidence" value="ECO:0007669"/>
    <property type="project" value="UniProtKB-EC"/>
</dbReference>
<evidence type="ECO:0000256" key="12">
    <source>
        <dbReference type="ARBA" id="ARBA00048014"/>
    </source>
</evidence>
<evidence type="ECO:0000256" key="10">
    <source>
        <dbReference type="ARBA" id="ARBA00023180"/>
    </source>
</evidence>
<accession>A0A915MM03</accession>
<evidence type="ECO:0000256" key="9">
    <source>
        <dbReference type="ARBA" id="ARBA00023136"/>
    </source>
</evidence>
<dbReference type="Pfam" id="PF23000">
    <property type="entry name" value="ChitinSynthase_IV_N"/>
    <property type="match status" value="1"/>
</dbReference>
<keyword evidence="4" id="KW-0328">Glycosyltransferase</keyword>
<evidence type="ECO:0000256" key="4">
    <source>
        <dbReference type="ARBA" id="ARBA00022676"/>
    </source>
</evidence>
<dbReference type="Gene3D" id="3.30.760.10">
    <property type="entry name" value="RNA Cap, Translation Initiation Factor Eif4e"/>
    <property type="match status" value="1"/>
</dbReference>
<feature type="transmembrane region" description="Helical" evidence="15">
    <location>
        <begin position="1089"/>
        <end position="1111"/>
    </location>
</feature>
<dbReference type="InterPro" id="IPR004835">
    <property type="entry name" value="Chitin_synth"/>
</dbReference>
<feature type="transmembrane region" description="Helical" evidence="15">
    <location>
        <begin position="226"/>
        <end position="250"/>
    </location>
</feature>
<dbReference type="EC" id="2.4.1.16" evidence="2"/>
<comment type="similarity">
    <text evidence="11">Belongs to the chitin synthase family. Class IV subfamily.</text>
</comment>
<evidence type="ECO:0000256" key="1">
    <source>
        <dbReference type="ARBA" id="ARBA00004651"/>
    </source>
</evidence>
<feature type="transmembrane region" description="Helical" evidence="15">
    <location>
        <begin position="1003"/>
        <end position="1028"/>
    </location>
</feature>
<dbReference type="SUPFAM" id="SSF53448">
    <property type="entry name" value="Nucleotide-diphospho-sugar transferases"/>
    <property type="match status" value="1"/>
</dbReference>
<dbReference type="InterPro" id="IPR001040">
    <property type="entry name" value="TIF_eIF_4E"/>
</dbReference>
<evidence type="ECO:0000259" key="16">
    <source>
        <dbReference type="Pfam" id="PF23000"/>
    </source>
</evidence>
<evidence type="ECO:0000256" key="7">
    <source>
        <dbReference type="ARBA" id="ARBA00022989"/>
    </source>
</evidence>
<dbReference type="Pfam" id="PF03142">
    <property type="entry name" value="Chitin_synth_2"/>
    <property type="match status" value="1"/>
</dbReference>
<keyword evidence="6 15" id="KW-0812">Transmembrane</keyword>
<keyword evidence="7 15" id="KW-1133">Transmembrane helix</keyword>
<feature type="transmembrane region" description="Helical" evidence="15">
    <location>
        <begin position="523"/>
        <end position="546"/>
    </location>
</feature>
<feature type="transmembrane region" description="Helical" evidence="15">
    <location>
        <begin position="382"/>
        <end position="408"/>
    </location>
</feature>
<dbReference type="CDD" id="cd04190">
    <property type="entry name" value="Chitin_synth_C"/>
    <property type="match status" value="1"/>
</dbReference>
<feature type="transmembrane region" description="Helical" evidence="15">
    <location>
        <begin position="488"/>
        <end position="511"/>
    </location>
</feature>
<dbReference type="SUPFAM" id="SSF55418">
    <property type="entry name" value="eIF4e-like"/>
    <property type="match status" value="1"/>
</dbReference>
<keyword evidence="17" id="KW-1185">Reference proteome</keyword>
<dbReference type="InterPro" id="IPR029044">
    <property type="entry name" value="Nucleotide-diphossugar_trans"/>
</dbReference>
<feature type="domain" description="Chitin synthase chs-1/2 N-terminal putative transporter" evidence="16">
    <location>
        <begin position="214"/>
        <end position="595"/>
    </location>
</feature>
<keyword evidence="3" id="KW-1003">Cell membrane</keyword>
<evidence type="ECO:0000256" key="13">
    <source>
        <dbReference type="SAM" id="Coils"/>
    </source>
</evidence>
<feature type="transmembrane region" description="Helical" evidence="15">
    <location>
        <begin position="1065"/>
        <end position="1083"/>
    </location>
</feature>
<organism evidence="17 18">
    <name type="scientific">Meloidogyne javanica</name>
    <name type="common">Root-knot nematode worm</name>
    <dbReference type="NCBI Taxonomy" id="6303"/>
    <lineage>
        <taxon>Eukaryota</taxon>
        <taxon>Metazoa</taxon>
        <taxon>Ecdysozoa</taxon>
        <taxon>Nematoda</taxon>
        <taxon>Chromadorea</taxon>
        <taxon>Rhabditida</taxon>
        <taxon>Tylenchina</taxon>
        <taxon>Tylenchomorpha</taxon>
        <taxon>Tylenchoidea</taxon>
        <taxon>Meloidogynidae</taxon>
        <taxon>Meloidogyninae</taxon>
        <taxon>Meloidogyne</taxon>
        <taxon>Meloidogyne incognita group</taxon>
    </lineage>
</organism>
<feature type="transmembrane region" description="Helical" evidence="15">
    <location>
        <begin position="1040"/>
        <end position="1058"/>
    </location>
</feature>
<feature type="region of interest" description="Disordered" evidence="14">
    <location>
        <begin position="1"/>
        <end position="23"/>
    </location>
</feature>
<evidence type="ECO:0000256" key="3">
    <source>
        <dbReference type="ARBA" id="ARBA00022475"/>
    </source>
</evidence>
<name>A0A915MM03_MELJA</name>
<dbReference type="Proteomes" id="UP000887561">
    <property type="component" value="Unplaced"/>
</dbReference>
<feature type="coiled-coil region" evidence="13">
    <location>
        <begin position="1173"/>
        <end position="1227"/>
    </location>
</feature>
<comment type="subcellular location">
    <subcellularLocation>
        <location evidence="1">Cell membrane</location>
        <topology evidence="1">Multi-pass membrane protein</topology>
    </subcellularLocation>
</comment>
<evidence type="ECO:0000256" key="8">
    <source>
        <dbReference type="ARBA" id="ARBA00023054"/>
    </source>
</evidence>
<dbReference type="WBParaSite" id="scaffold4150_cov294.g7707">
    <property type="protein sequence ID" value="scaffold4150_cov294.g7707"/>
    <property type="gene ID" value="scaffold4150_cov294.g7707"/>
</dbReference>
<evidence type="ECO:0000256" key="15">
    <source>
        <dbReference type="SAM" id="Phobius"/>
    </source>
</evidence>
<comment type="catalytic activity">
    <reaction evidence="12">
        <text>[(1-&gt;4)-N-acetyl-beta-D-glucosaminyl](n) + UDP-N-acetyl-alpha-D-glucosamine = [(1-&gt;4)-N-acetyl-beta-D-glucosaminyl](n+1) + UDP + H(+)</text>
        <dbReference type="Rhea" id="RHEA:16637"/>
        <dbReference type="Rhea" id="RHEA-COMP:9593"/>
        <dbReference type="Rhea" id="RHEA-COMP:9595"/>
        <dbReference type="ChEBI" id="CHEBI:15378"/>
        <dbReference type="ChEBI" id="CHEBI:17029"/>
        <dbReference type="ChEBI" id="CHEBI:57705"/>
        <dbReference type="ChEBI" id="CHEBI:58223"/>
        <dbReference type="EC" id="2.4.1.16"/>
    </reaction>
</comment>
<dbReference type="GO" id="GO:0003743">
    <property type="term" value="F:translation initiation factor activity"/>
    <property type="evidence" value="ECO:0007669"/>
    <property type="project" value="InterPro"/>
</dbReference>
<keyword evidence="9 15" id="KW-0472">Membrane</keyword>
<evidence type="ECO:0000256" key="11">
    <source>
        <dbReference type="ARBA" id="ARBA00046329"/>
    </source>
</evidence>
<feature type="transmembrane region" description="Helical" evidence="15">
    <location>
        <begin position="464"/>
        <end position="482"/>
    </location>
</feature>
<feature type="compositionally biased region" description="Low complexity" evidence="14">
    <location>
        <begin position="12"/>
        <end position="23"/>
    </location>
</feature>
<feature type="transmembrane region" description="Helical" evidence="15">
    <location>
        <begin position="342"/>
        <end position="361"/>
    </location>
</feature>
<evidence type="ECO:0000256" key="6">
    <source>
        <dbReference type="ARBA" id="ARBA00022692"/>
    </source>
</evidence>
<dbReference type="GO" id="GO:0005886">
    <property type="term" value="C:plasma membrane"/>
    <property type="evidence" value="ECO:0007669"/>
    <property type="project" value="UniProtKB-SubCell"/>
</dbReference>
<dbReference type="PANTHER" id="PTHR22914">
    <property type="entry name" value="CHITIN SYNTHASE"/>
    <property type="match status" value="1"/>
</dbReference>
<dbReference type="Pfam" id="PF01652">
    <property type="entry name" value="IF4E"/>
    <property type="match status" value="1"/>
</dbReference>
<feature type="transmembrane region" description="Helical" evidence="15">
    <location>
        <begin position="1123"/>
        <end position="1146"/>
    </location>
</feature>
<feature type="transmembrane region" description="Helical" evidence="15">
    <location>
        <begin position="165"/>
        <end position="191"/>
    </location>
</feature>
<reference evidence="18" key="1">
    <citation type="submission" date="2022-11" db="UniProtKB">
        <authorList>
            <consortium name="WormBaseParasite"/>
        </authorList>
    </citation>
    <scope>IDENTIFICATION</scope>
</reference>
<sequence>MNKSGSDDSEFETSSSSGQLSSPTEELHFLSPRWSFWLHIADRNRSWSDCMEQQCIISSIEDFIALKYRILPPSQLPLVEICYYVFKEGIKPMWEDPHNQGGGSIEIVFGRQYQYTRLDKLWFELLELLFAGQFDEHNDKICGLTFAMRFRGYTISLWISDVSTVYAYFPILGVLEAKLGISVFGLLMLFYRDHHQWDAFRTHPRIKRTPQKSHAYYIRWLQWLKLIIFVISHCSSLVAVLVSKSVIILLSTNIGLNYIMADTKFYGHCKSPSTDQDFDRLSSICAALWLIQTIPDVCAFVQDLFKIRLTTKADRSLIGMFILLESFRATGLSLAVLNIFPLLDVSRCIMFTCAFHCFYYIKNALQNFHRSFDLNRSIRWRFACITASLPSAFLFAFLFSAGYLWALFDGHPKFKFGVLLTISFTLCSLGFWESWVDTKQKEGLFQELYEIKYGMRKLNPETRMVASFLRFLCTSSVLYFSLRHHNIPVGTLILIKIFIFAFISLALNFYLRICFRFLAAMRLNLFTCIHPVFLSTPLLLMSFHGLCHLLPICRINVILKYFDLNLFCIKGVNPTGSVKDYYITWIWLFSYVIWSLKFTNGKKYDKTDEIIESMTPMMSGLDICQSLVVFRYSIAKKDVDYDSDEDVEPEESPLRIINGHMDRIITLYVCATMWHETKNEMTQMLRSILKLDVEQSARQSEDGIKFRLEIHIFFDDAWVDDRECGRVPNDYFKLLFDVLIELTRSENAETDLFTRVLVNTPYGGRIVMALSGGALLFVHLKDKRLIRHKKRWSQVMYMYYLLGHRIVDSHLSVEDRQLQADNTYILAIDGDSKFEPCAVLRLINLMNLKSDVGCACGRIHPIGTGVMVWYQKFEYAIAHWFQKAAEHVFGCVLCAPGCFSLFRASALMDDNIMNKYTKTASEPRHFVQYDQGEDRWLSTLMLKQGYRIEYAAASDAETYAPEGFDEFFNQRRRWTPSSIANTLDLLADYKLASKNNASISRLYILYQMIVIAFSLLGPAIIFTMLVYAQVAAFAVDSTRVLVYNAIPVCAFICCCFALDSSIQLVFAKIASVVYAFIMLAVLIATTNQIVLETVFSPTSMFVLGMVIIFSFASCIHPKEFSNIIFGAIFFLMIPSTYVFLSLYSLINLNVINWGTREAVAKATGQTTYKENIAERVLRRVANLNDENSFLTRLLIRYRGSEESSARIRTLERKIERTERLLLTIKDSNTSMDCTPDNRRFGRPMDMVDVVLREVNETELPIRSGYEAVAVRRLQTLQRHSVISDPCKRSLWMDCEYLQCCDRGKLRAGEETFWDELIDRYLKPIASTAQDQAQIAAGLVSLRNRIAFSIILMNGLLVLAVFLLQRHKDVLSVKFIPYGLQMDKNE</sequence>
<evidence type="ECO:0000256" key="14">
    <source>
        <dbReference type="SAM" id="MobiDB-lite"/>
    </source>
</evidence>
<keyword evidence="10" id="KW-0325">Glycoprotein</keyword>